<evidence type="ECO:0000256" key="4">
    <source>
        <dbReference type="ARBA" id="ARBA00023027"/>
    </source>
</evidence>
<keyword evidence="3 8" id="KW-0560">Oxidoreductase</keyword>
<reference evidence="10 11" key="1">
    <citation type="journal article" date="2018" name="Mol. Plant">
        <title>The genome of Artemisia annua provides insight into the evolution of Asteraceae family and artemisinin biosynthesis.</title>
        <authorList>
            <person name="Shen Q."/>
            <person name="Zhang L."/>
            <person name="Liao Z."/>
            <person name="Wang S."/>
            <person name="Yan T."/>
            <person name="Shi P."/>
            <person name="Liu M."/>
            <person name="Fu X."/>
            <person name="Pan Q."/>
            <person name="Wang Y."/>
            <person name="Lv Z."/>
            <person name="Lu X."/>
            <person name="Zhang F."/>
            <person name="Jiang W."/>
            <person name="Ma Y."/>
            <person name="Chen M."/>
            <person name="Hao X."/>
            <person name="Li L."/>
            <person name="Tang Y."/>
            <person name="Lv G."/>
            <person name="Zhou Y."/>
            <person name="Sun X."/>
            <person name="Brodelius P.E."/>
            <person name="Rose J.K.C."/>
            <person name="Tang K."/>
        </authorList>
    </citation>
    <scope>NUCLEOTIDE SEQUENCE [LARGE SCALE GENOMIC DNA]</scope>
    <source>
        <strain evidence="11">cv. Huhao1</strain>
        <tissue evidence="10">Leaf</tissue>
    </source>
</reference>
<dbReference type="FunFam" id="3.40.605.10:FF:000011">
    <property type="entry name" value="ALD5p Mitochondrial aldehyde dehydrogenase"/>
    <property type="match status" value="1"/>
</dbReference>
<comment type="subunit">
    <text evidence="2">Homotetramer.</text>
</comment>
<evidence type="ECO:0000256" key="6">
    <source>
        <dbReference type="ARBA" id="ARBA00068140"/>
    </source>
</evidence>
<dbReference type="InterPro" id="IPR029510">
    <property type="entry name" value="Ald_DH_CS_GLU"/>
</dbReference>
<feature type="active site" evidence="7">
    <location>
        <position position="269"/>
    </location>
</feature>
<evidence type="ECO:0000256" key="2">
    <source>
        <dbReference type="ARBA" id="ARBA00011881"/>
    </source>
</evidence>
<sequence length="534" mass="57937">MSQVHNNGNSKYSDKIPKIKFTKLFINGEFVDSVSGKTFETIDPRTEEVIANIAEGDKEDVDLAVKAAREAFDHGPWPRMSGSERGRIMMKFLQLVEENIEELAALDSLDAGKLFELGKAAEIPFAFSVLRYYAGAADKIHGKTLRMANQLQGHTLHEPVGVVGHIIPWNFPIGMFLMKTSPALAAGCTMLVKPAEQSPLSALYLAHLAKLAGIPDGVINVVTGFGETAGAAISSHMDIDCVSFTGSTEVGRVVMQAAATSNLKAVSLELGGKAPLIVFDDVDVDSTINIALKGGFANKGEYCVCSSRILVQEGIYDEFVTKFALYAKGMIVGDPFDPSTHQGPQVDKQQYEKVLSYIEHGKRQGATLLTGGKPCGEKGYYIEPTIFSDVTVVYTFAYVTHICCISSTLLCTNNHVYVFVCLQDDMLIATDEIFGPVVSVIKFKTIEEAIAKANSTCYGLAAGIATNDLNIANTVSRSLRAGIIWINCYLAFDASCPYGGYKMSGFGREFGMEGLYKYLQVKSVVTPLHNSPWL</sequence>
<feature type="domain" description="Aldehyde dehydrogenase" evidence="9">
    <location>
        <begin position="418"/>
        <end position="524"/>
    </location>
</feature>
<evidence type="ECO:0000313" key="11">
    <source>
        <dbReference type="Proteomes" id="UP000245207"/>
    </source>
</evidence>
<dbReference type="SUPFAM" id="SSF53720">
    <property type="entry name" value="ALDH-like"/>
    <property type="match status" value="1"/>
</dbReference>
<protein>
    <recommendedName>
        <fullName evidence="6">Aldehyde dehydrogenase 1</fullName>
    </recommendedName>
</protein>
<dbReference type="PROSITE" id="PS00687">
    <property type="entry name" value="ALDEHYDE_DEHYDR_GLU"/>
    <property type="match status" value="1"/>
</dbReference>
<dbReference type="InterPro" id="IPR016162">
    <property type="entry name" value="Ald_DH_N"/>
</dbReference>
<dbReference type="Gene3D" id="3.40.605.10">
    <property type="entry name" value="Aldehyde Dehydrogenase, Chain A, domain 1"/>
    <property type="match status" value="2"/>
</dbReference>
<comment type="caution">
    <text evidence="10">The sequence shown here is derived from an EMBL/GenBank/DDBJ whole genome shotgun (WGS) entry which is preliminary data.</text>
</comment>
<feature type="domain" description="Aldehyde dehydrogenase" evidence="9">
    <location>
        <begin position="30"/>
        <end position="391"/>
    </location>
</feature>
<dbReference type="Proteomes" id="UP000245207">
    <property type="component" value="Unassembled WGS sequence"/>
</dbReference>
<dbReference type="STRING" id="35608.A0A2U1PYM9"/>
<keyword evidence="11" id="KW-1185">Reference proteome</keyword>
<proteinExistence type="inferred from homology"/>
<evidence type="ECO:0000256" key="7">
    <source>
        <dbReference type="PROSITE-ProRule" id="PRU10007"/>
    </source>
</evidence>
<dbReference type="InterPro" id="IPR016163">
    <property type="entry name" value="Ald_DH_C"/>
</dbReference>
<dbReference type="InterPro" id="IPR016161">
    <property type="entry name" value="Ald_DH/histidinol_DH"/>
</dbReference>
<gene>
    <name evidence="10" type="ORF">CTI12_AA096200</name>
</gene>
<organism evidence="10 11">
    <name type="scientific">Artemisia annua</name>
    <name type="common">Sweet wormwood</name>
    <dbReference type="NCBI Taxonomy" id="35608"/>
    <lineage>
        <taxon>Eukaryota</taxon>
        <taxon>Viridiplantae</taxon>
        <taxon>Streptophyta</taxon>
        <taxon>Embryophyta</taxon>
        <taxon>Tracheophyta</taxon>
        <taxon>Spermatophyta</taxon>
        <taxon>Magnoliopsida</taxon>
        <taxon>eudicotyledons</taxon>
        <taxon>Gunneridae</taxon>
        <taxon>Pentapetalae</taxon>
        <taxon>asterids</taxon>
        <taxon>campanulids</taxon>
        <taxon>Asterales</taxon>
        <taxon>Asteraceae</taxon>
        <taxon>Asteroideae</taxon>
        <taxon>Anthemideae</taxon>
        <taxon>Artemisiinae</taxon>
        <taxon>Artemisia</taxon>
    </lineage>
</organism>
<dbReference type="Gene3D" id="3.40.309.10">
    <property type="entry name" value="Aldehyde Dehydrogenase, Chain A, domain 2"/>
    <property type="match status" value="2"/>
</dbReference>
<dbReference type="InterPro" id="IPR015590">
    <property type="entry name" value="Aldehyde_DH_dom"/>
</dbReference>
<comment type="catalytic activity">
    <reaction evidence="5">
        <text>octanal + NADP(+) + H2O = octanoate + NADPH + 2 H(+)</text>
        <dbReference type="Rhea" id="RHEA:59904"/>
        <dbReference type="ChEBI" id="CHEBI:15377"/>
        <dbReference type="ChEBI" id="CHEBI:15378"/>
        <dbReference type="ChEBI" id="CHEBI:17935"/>
        <dbReference type="ChEBI" id="CHEBI:25646"/>
        <dbReference type="ChEBI" id="CHEBI:57783"/>
        <dbReference type="ChEBI" id="CHEBI:58349"/>
    </reaction>
    <physiologicalReaction direction="left-to-right" evidence="5">
        <dbReference type="Rhea" id="RHEA:59905"/>
    </physiologicalReaction>
</comment>
<evidence type="ECO:0000259" key="9">
    <source>
        <dbReference type="Pfam" id="PF00171"/>
    </source>
</evidence>
<dbReference type="EMBL" id="PKPP01000598">
    <property type="protein sequence ID" value="PWA90822.1"/>
    <property type="molecule type" value="Genomic_DNA"/>
</dbReference>
<dbReference type="PANTHER" id="PTHR11699">
    <property type="entry name" value="ALDEHYDE DEHYDROGENASE-RELATED"/>
    <property type="match status" value="1"/>
</dbReference>
<accession>A0A2U1PYM9</accession>
<dbReference type="Pfam" id="PF00171">
    <property type="entry name" value="Aldedh"/>
    <property type="match status" value="2"/>
</dbReference>
<comment type="similarity">
    <text evidence="1 8">Belongs to the aldehyde dehydrogenase family.</text>
</comment>
<evidence type="ECO:0000256" key="1">
    <source>
        <dbReference type="ARBA" id="ARBA00009986"/>
    </source>
</evidence>
<dbReference type="FunFam" id="3.40.605.10:FF:000026">
    <property type="entry name" value="Aldehyde dehydrogenase, putative"/>
    <property type="match status" value="1"/>
</dbReference>
<dbReference type="AlphaFoldDB" id="A0A2U1PYM9"/>
<dbReference type="FunFam" id="3.40.309.10:FF:000065">
    <property type="entry name" value="Aldehyde dehydrogenase3"/>
    <property type="match status" value="1"/>
</dbReference>
<keyword evidence="4" id="KW-0520">NAD</keyword>
<dbReference type="GO" id="GO:0004030">
    <property type="term" value="F:aldehyde dehydrogenase [NAD(P)+] activity"/>
    <property type="evidence" value="ECO:0007669"/>
    <property type="project" value="UniProtKB-ARBA"/>
</dbReference>
<evidence type="ECO:0000256" key="8">
    <source>
        <dbReference type="RuleBase" id="RU003345"/>
    </source>
</evidence>
<evidence type="ECO:0000256" key="5">
    <source>
        <dbReference type="ARBA" id="ARBA00050461"/>
    </source>
</evidence>
<dbReference type="OrthoDB" id="310895at2759"/>
<evidence type="ECO:0000256" key="3">
    <source>
        <dbReference type="ARBA" id="ARBA00023002"/>
    </source>
</evidence>
<name>A0A2U1PYM9_ARTAN</name>
<evidence type="ECO:0000313" key="10">
    <source>
        <dbReference type="EMBL" id="PWA90822.1"/>
    </source>
</evidence>